<accession>A0A9E7N4Q1</accession>
<evidence type="ECO:0000313" key="1">
    <source>
        <dbReference type="EMBL" id="UTC28319.1"/>
    </source>
</evidence>
<dbReference type="Proteomes" id="UP001055634">
    <property type="component" value="Segment"/>
</dbReference>
<protein>
    <submittedName>
        <fullName evidence="1">Uncharacterized protein</fullName>
    </submittedName>
</protein>
<keyword evidence="2" id="KW-1185">Reference proteome</keyword>
<dbReference type="EMBL" id="ON529850">
    <property type="protein sequence ID" value="UTC28319.1"/>
    <property type="molecule type" value="Genomic_DNA"/>
</dbReference>
<name>A0A9E7N4Q1_9CAUD</name>
<reference evidence="1" key="1">
    <citation type="submission" date="2022-04" db="EMBL/GenBank/DDBJ databases">
        <authorList>
            <person name="Friedrich I."/>
            <person name="Schneider D."/>
            <person name="Poehlein A."/>
            <person name="Hertel R."/>
            <person name="Daniel R."/>
        </authorList>
    </citation>
    <scope>NUCLEOTIDE SEQUENCE</scope>
</reference>
<evidence type="ECO:0000313" key="2">
    <source>
        <dbReference type="Proteomes" id="UP001055634"/>
    </source>
</evidence>
<gene>
    <name evidence="1" type="ORF">GURKE_02880</name>
</gene>
<sequence>MNHLIYALTAPADKVVFNRISSARSNFLAWCDKLREKKIDVEHAVANFHQLQETESFLKRAEAIEKNTKGVVSVDKYLYGQIRRERIYFRVLLLDLLNQEDAWLASEDAKRKPR</sequence>
<organism evidence="1 2">
    <name type="scientific">Brevundimonas phage vB_BpoS-Gurke</name>
    <dbReference type="NCBI Taxonomy" id="2948599"/>
    <lineage>
        <taxon>Viruses</taxon>
        <taxon>Duplodnaviria</taxon>
        <taxon>Heunggongvirae</taxon>
        <taxon>Uroviricota</taxon>
        <taxon>Caudoviricetes</taxon>
        <taxon>Jeanschmidtviridae</taxon>
        <taxon>Kikimoravirus</taxon>
        <taxon>Kikimoravirus gurke</taxon>
    </lineage>
</organism>
<proteinExistence type="predicted"/>